<comment type="caution">
    <text evidence="1">The sequence shown here is derived from an EMBL/GenBank/DDBJ whole genome shotgun (WGS) entry which is preliminary data.</text>
</comment>
<dbReference type="Proteomes" id="UP000016560">
    <property type="component" value="Unassembled WGS sequence"/>
</dbReference>
<evidence type="ECO:0000313" key="2">
    <source>
        <dbReference type="Proteomes" id="UP000016560"/>
    </source>
</evidence>
<proteinExistence type="predicted"/>
<evidence type="ECO:0000313" key="1">
    <source>
        <dbReference type="EMBL" id="GAD64990.1"/>
    </source>
</evidence>
<evidence type="ECO:0008006" key="3">
    <source>
        <dbReference type="Google" id="ProtNLM"/>
    </source>
</evidence>
<name>U2ZU63_AQUA1</name>
<dbReference type="AlphaFoldDB" id="U2ZU63"/>
<accession>U2ZU63</accession>
<dbReference type="eggNOG" id="ENOG5033E4I">
    <property type="taxonomic scope" value="Bacteria"/>
</dbReference>
<dbReference type="EMBL" id="BATI01000058">
    <property type="protein sequence ID" value="GAD64990.1"/>
    <property type="molecule type" value="Genomic_DNA"/>
</dbReference>
<protein>
    <recommendedName>
        <fullName evidence="3">Phosphoenolpyruvate protein kinase</fullName>
    </recommendedName>
</protein>
<keyword evidence="2" id="KW-1185">Reference proteome</keyword>
<gene>
    <name evidence="1" type="ORF">PA6_058_00200</name>
</gene>
<reference evidence="1" key="1">
    <citation type="submission" date="2024-09" db="EMBL/GenBank/DDBJ databases">
        <title>Whole genome shotgun sequence of Pseudomonas alcaligenes NBRC 14159.</title>
        <authorList>
            <person name="Yoshida I."/>
            <person name="Hosoyama A."/>
            <person name="Tsuchikane K."/>
            <person name="Noguchi M."/>
            <person name="Hirakata S."/>
            <person name="Ando Y."/>
            <person name="Ohji S."/>
            <person name="Yamazoe A."/>
            <person name="Yamazaki S."/>
            <person name="Fujita N."/>
        </authorList>
    </citation>
    <scope>NUCLEOTIDE SEQUENCE</scope>
    <source>
        <strain evidence="1">NBRC 14159</strain>
    </source>
</reference>
<organism evidence="1 2">
    <name type="scientific">Aquipseudomonas alcaligenes (strain ATCC 14909 / DSM 50342 / CCUG 1425 / JCM 20561 / NBRC 14159 / NCIMB 9945 / NCTC 10367 / 1577)</name>
    <name type="common">Pseudomonas alcaligenes</name>
    <dbReference type="NCBI Taxonomy" id="1215092"/>
    <lineage>
        <taxon>Bacteria</taxon>
        <taxon>Pseudomonadati</taxon>
        <taxon>Pseudomonadota</taxon>
        <taxon>Gammaproteobacteria</taxon>
        <taxon>Pseudomonadales</taxon>
        <taxon>Pseudomonadaceae</taxon>
        <taxon>Aquipseudomonas</taxon>
    </lineage>
</organism>
<sequence length="73" mass="7893">MTMHLPPITPAHSRLLYRSGKVALVVGTLLNLINQSDVLLGSAELSVQHLLLNYLVPFAVSAYSGLKAVHQNT</sequence>